<dbReference type="GO" id="GO:0005886">
    <property type="term" value="C:plasma membrane"/>
    <property type="evidence" value="ECO:0007669"/>
    <property type="project" value="TreeGrafter"/>
</dbReference>
<proteinExistence type="predicted"/>
<dbReference type="AlphaFoldDB" id="A0A927BU08"/>
<feature type="transmembrane region" description="Helical" evidence="1">
    <location>
        <begin position="689"/>
        <end position="710"/>
    </location>
</feature>
<name>A0A927BU08_9BACL</name>
<reference evidence="2" key="1">
    <citation type="submission" date="2020-09" db="EMBL/GenBank/DDBJ databases">
        <title>A novel bacterium of genus Paenibacillus, isolated from South China Sea.</title>
        <authorList>
            <person name="Huang H."/>
            <person name="Mo K."/>
            <person name="Hu Y."/>
        </authorList>
    </citation>
    <scope>NUCLEOTIDE SEQUENCE</scope>
    <source>
        <strain evidence="2">IB182496</strain>
    </source>
</reference>
<keyword evidence="3" id="KW-1185">Reference proteome</keyword>
<feature type="transmembrane region" description="Helical" evidence="1">
    <location>
        <begin position="291"/>
        <end position="313"/>
    </location>
</feature>
<gene>
    <name evidence="2" type="ORF">IDH44_09940</name>
</gene>
<dbReference type="Proteomes" id="UP000621560">
    <property type="component" value="Unassembled WGS sequence"/>
</dbReference>
<comment type="caution">
    <text evidence="2">The sequence shown here is derived from an EMBL/GenBank/DDBJ whole genome shotgun (WGS) entry which is preliminary data.</text>
</comment>
<evidence type="ECO:0000256" key="1">
    <source>
        <dbReference type="SAM" id="Phobius"/>
    </source>
</evidence>
<keyword evidence="1" id="KW-0472">Membrane</keyword>
<feature type="transmembrane region" description="Helical" evidence="1">
    <location>
        <begin position="237"/>
        <end position="263"/>
    </location>
</feature>
<keyword evidence="1" id="KW-0812">Transmembrane</keyword>
<dbReference type="PANTHER" id="PTHR30572:SF4">
    <property type="entry name" value="ABC TRANSPORTER PERMEASE YTRF"/>
    <property type="match status" value="1"/>
</dbReference>
<evidence type="ECO:0000313" key="2">
    <source>
        <dbReference type="EMBL" id="MBD2845509.1"/>
    </source>
</evidence>
<sequence>MLSLAFKLLISRKKWFLLLVVCFALVISSVVAIYSSTKTIQTNLVSQSIQQYGGFSGVVLGVKNGRANKNQSIEFGEYKLIDAYNIQNNISLNIGWADKKYFEIGEISLISGRFPLAEKEIIVESYYLKALDSTWKINQTRKIKVGDKKLSLKLVGIVENYSSRWIIRDNKYPNFFLFNSNQITKSDKSNFLVKFIKEKSINENINILPKVFENYNDYIINDNLLYFGLRDYEKISVLSLVLAIALLISSSFCIITMVTFFNINQKNKFAILKTLGCSNNNLHLISFTQTIYIYFSGIITSIPLILLFHSLIIKNSYVISAFSKTIFLDILLGVMSWIFTLFILVTSLHFLSNKKNQKNSINENIKEINTIDNKYSNIIDGNKFFTFKQLLFQFFTYRKQNILFLFTLSFSIILILLSVTFAKESQGIWNTKVDFYLNSQQMIGLKVINGHSVVLNKGNSFTPSEVREIESLRGIRFIEKSPYMLDVHPVIDDNLLTSTLKTWVNDYKFENGQYSLKGTIVPNVKYVLVTTEELSKLTSISNKKELENIVFMHIPEIKNDEIKILQGKNIKLSRSTLNENVISTETWDFKISKISNDPYEVNFDGTSNTNNEVTIILDERTAIEKKITQGYRELKIYTHDELSNNDAAFIYNKINELTIGVPGSLFQNISNLIFERTRITNFLDFLGKLSFYISVSFSIVSFSLVIYGKYKIQKRKWGIYRTLGMSTNRLFYYLLIELFVYYCLSLLITFAVYLLYLFLNKLVFSLISYIFFYILVIFLVLLMMIASALIIREKITKDSISKLLRIED</sequence>
<dbReference type="PANTHER" id="PTHR30572">
    <property type="entry name" value="MEMBRANE COMPONENT OF TRANSPORTER-RELATED"/>
    <property type="match status" value="1"/>
</dbReference>
<protein>
    <submittedName>
        <fullName evidence="2">ABC transporter permease</fullName>
    </submittedName>
</protein>
<evidence type="ECO:0000313" key="3">
    <source>
        <dbReference type="Proteomes" id="UP000621560"/>
    </source>
</evidence>
<dbReference type="GO" id="GO:0022857">
    <property type="term" value="F:transmembrane transporter activity"/>
    <property type="evidence" value="ECO:0007669"/>
    <property type="project" value="TreeGrafter"/>
</dbReference>
<feature type="transmembrane region" description="Helical" evidence="1">
    <location>
        <begin position="325"/>
        <end position="351"/>
    </location>
</feature>
<keyword evidence="1" id="KW-1133">Transmembrane helix</keyword>
<feature type="transmembrane region" description="Helical" evidence="1">
    <location>
        <begin position="770"/>
        <end position="791"/>
    </location>
</feature>
<accession>A0A927BU08</accession>
<feature type="transmembrane region" description="Helical" evidence="1">
    <location>
        <begin position="402"/>
        <end position="422"/>
    </location>
</feature>
<dbReference type="InterPro" id="IPR050250">
    <property type="entry name" value="Macrolide_Exporter_MacB"/>
</dbReference>
<dbReference type="RefSeq" id="WP_190917157.1">
    <property type="nucleotide sequence ID" value="NZ_JACXIZ010000016.1"/>
</dbReference>
<organism evidence="2 3">
    <name type="scientific">Paenibacillus sabuli</name>
    <dbReference type="NCBI Taxonomy" id="2772509"/>
    <lineage>
        <taxon>Bacteria</taxon>
        <taxon>Bacillati</taxon>
        <taxon>Bacillota</taxon>
        <taxon>Bacilli</taxon>
        <taxon>Bacillales</taxon>
        <taxon>Paenibacillaceae</taxon>
        <taxon>Paenibacillus</taxon>
    </lineage>
</organism>
<dbReference type="EMBL" id="JACXIZ010000016">
    <property type="protein sequence ID" value="MBD2845509.1"/>
    <property type="molecule type" value="Genomic_DNA"/>
</dbReference>
<feature type="transmembrane region" description="Helical" evidence="1">
    <location>
        <begin position="730"/>
        <end position="758"/>
    </location>
</feature>